<reference evidence="2" key="1">
    <citation type="submission" date="2022-07" db="EMBL/GenBank/DDBJ databases">
        <title>Genome Sequence of Leucocoprinus birnbaumii.</title>
        <authorList>
            <person name="Buettner E."/>
        </authorList>
    </citation>
    <scope>NUCLEOTIDE SEQUENCE</scope>
    <source>
        <strain evidence="2">VT141</strain>
    </source>
</reference>
<evidence type="ECO:0000256" key="1">
    <source>
        <dbReference type="SAM" id="Phobius"/>
    </source>
</evidence>
<dbReference type="EMBL" id="JANIEX010000525">
    <property type="protein sequence ID" value="KAJ3565949.1"/>
    <property type="molecule type" value="Genomic_DNA"/>
</dbReference>
<dbReference type="PANTHER" id="PTHR12246">
    <property type="entry name" value="PALMITOYLTRANSFERASE ZDHHC16"/>
    <property type="match status" value="1"/>
</dbReference>
<keyword evidence="1" id="KW-0812">Transmembrane</keyword>
<accession>A0AAD5YP64</accession>
<keyword evidence="1" id="KW-1133">Transmembrane helix</keyword>
<dbReference type="Proteomes" id="UP001213000">
    <property type="component" value="Unassembled WGS sequence"/>
</dbReference>
<evidence type="ECO:0000313" key="2">
    <source>
        <dbReference type="EMBL" id="KAJ3565949.1"/>
    </source>
</evidence>
<organism evidence="2 3">
    <name type="scientific">Leucocoprinus birnbaumii</name>
    <dbReference type="NCBI Taxonomy" id="56174"/>
    <lineage>
        <taxon>Eukaryota</taxon>
        <taxon>Fungi</taxon>
        <taxon>Dikarya</taxon>
        <taxon>Basidiomycota</taxon>
        <taxon>Agaricomycotina</taxon>
        <taxon>Agaricomycetes</taxon>
        <taxon>Agaricomycetidae</taxon>
        <taxon>Agaricales</taxon>
        <taxon>Agaricineae</taxon>
        <taxon>Agaricaceae</taxon>
        <taxon>Leucocoprinus</taxon>
    </lineage>
</organism>
<sequence>MIRHFFLLQRLVLRFHSPLPSIIPAMICAQRVFRCFRALERFGDRITGAAGPYFVALAVILTGTGTVCFFDVIAPSLNYRFITIPICLLIAINLHAHYYFVCTVRPGFVDEPPASAGRGMLWLRRRGSVSNGKKGVLTGSPLTGAPRVRINQCVGLHNERHFVLFLVLGWPYLLKSLGVVYTLEWPYRVPEVFFAMIYILALVLFFAVSIMGGYHLWSVANGETSVEAQDHEVYRSQAKRRGEDFVNSYDLGKRKNLQLFFNIGEDGYPWYTLIIPFRIMPYTDGRYWARQSGYERHAGVRAGDELTDDEDEDV</sequence>
<evidence type="ECO:0008006" key="4">
    <source>
        <dbReference type="Google" id="ProtNLM"/>
    </source>
</evidence>
<comment type="caution">
    <text evidence="2">The sequence shown here is derived from an EMBL/GenBank/DDBJ whole genome shotgun (WGS) entry which is preliminary data.</text>
</comment>
<gene>
    <name evidence="2" type="ORF">NP233_g7316</name>
</gene>
<feature type="transmembrane region" description="Helical" evidence="1">
    <location>
        <begin position="81"/>
        <end position="100"/>
    </location>
</feature>
<name>A0AAD5YP64_9AGAR</name>
<feature type="transmembrane region" description="Helical" evidence="1">
    <location>
        <begin position="53"/>
        <end position="74"/>
    </location>
</feature>
<evidence type="ECO:0000313" key="3">
    <source>
        <dbReference type="Proteomes" id="UP001213000"/>
    </source>
</evidence>
<keyword evidence="3" id="KW-1185">Reference proteome</keyword>
<proteinExistence type="predicted"/>
<dbReference type="GO" id="GO:0016409">
    <property type="term" value="F:palmitoyltransferase activity"/>
    <property type="evidence" value="ECO:0007669"/>
    <property type="project" value="InterPro"/>
</dbReference>
<protein>
    <recommendedName>
        <fullName evidence="4">Protein S-acyltransferase</fullName>
    </recommendedName>
</protein>
<feature type="transmembrane region" description="Helical" evidence="1">
    <location>
        <begin position="162"/>
        <end position="183"/>
    </location>
</feature>
<feature type="transmembrane region" description="Helical" evidence="1">
    <location>
        <begin position="195"/>
        <end position="217"/>
    </location>
</feature>
<dbReference type="AlphaFoldDB" id="A0AAD5YP64"/>
<keyword evidence="1" id="KW-0472">Membrane</keyword>
<dbReference type="InterPro" id="IPR039859">
    <property type="entry name" value="PFA4/ZDH16/20/ERF2-like"/>
</dbReference>